<evidence type="ECO:0000256" key="4">
    <source>
        <dbReference type="ARBA" id="ARBA00023136"/>
    </source>
</evidence>
<evidence type="ECO:0000256" key="5">
    <source>
        <dbReference type="SAM" id="Phobius"/>
    </source>
</evidence>
<dbReference type="OrthoDB" id="288203at2759"/>
<keyword evidence="4 5" id="KW-0472">Membrane</keyword>
<dbReference type="Pfam" id="PF00916">
    <property type="entry name" value="Sulfate_transp"/>
    <property type="match status" value="1"/>
</dbReference>
<dbReference type="PANTHER" id="PTHR11814">
    <property type="entry name" value="SULFATE TRANSPORTER"/>
    <property type="match status" value="1"/>
</dbReference>
<dbReference type="Pfam" id="PF01740">
    <property type="entry name" value="STAS"/>
    <property type="match status" value="1"/>
</dbReference>
<dbReference type="InterPro" id="IPR011547">
    <property type="entry name" value="SLC26A/SulP_dom"/>
</dbReference>
<dbReference type="SUPFAM" id="SSF52091">
    <property type="entry name" value="SpoIIaa-like"/>
    <property type="match status" value="1"/>
</dbReference>
<feature type="transmembrane region" description="Helical" evidence="5">
    <location>
        <begin position="378"/>
        <end position="397"/>
    </location>
</feature>
<feature type="domain" description="STAS" evidence="6">
    <location>
        <begin position="573"/>
        <end position="698"/>
    </location>
</feature>
<feature type="transmembrane region" description="Helical" evidence="5">
    <location>
        <begin position="251"/>
        <end position="270"/>
    </location>
</feature>
<evidence type="ECO:0000256" key="1">
    <source>
        <dbReference type="ARBA" id="ARBA00004141"/>
    </source>
</evidence>
<sequence length="803" mass="87533">MTAPSRVSNIAAKFLGINTNYREEPPESVTRGESVVSDSTVETYVEEDPTSIQWVRDVLPTSGTAKRYFKELFPFLSWITRYNTQWLAGDLIAGLTVGAVVVPQGMAYALLAKLPAEYGLYTSFMGFLLYWAFATSKDITIGTVAVMSTLVGNIVIKVQDTHPDIPAEEIARTLAVVSGCIVTFIGLARIGWIVEFIPLTAITAFMTGSAISIGVGQIPAMMGIPGINTREAAYIVFINTLKNLGKSKLDAAMGLSALVMLYAIRTTFSVMTKNQPNRKKLWFFLSTLRIAFVMLLYILISYLANRNVKDAKKAKFRILGKIPRGFQHAGAPKMNARTISAFASELPATVIVLLIEHIAISKSFGRINNYTINPSQELVAIGFTNIFGPFLGAYPATGSFSRTAIKSKAGVRTPLAGVFTAIVVLLALYALTAVFFYIPMSSLAAIIIHAVGDLITPPSIVYQFWQVSPLEVPIFFAGVLVTLFTNIENGIYVTIAVSAAVLLFRVAKAKGRFLGRIKVASIPASSLPQDTGKTSITSDSERRLSGSIIRDVFVPLEHEQGNNPQIDAESPAPGIFIYRFSEGFNYPNSAHYLDYFTEYIFTHTRRTTLDTYGKLGDRPWNDPGPRRGQAVNLDDDRPVLRAIVLDFSAVNNVDVSSIQNLIDVRNQLDRYSSPQTVTWHIACVNNRWTKRALASAGFGYNKTSTAQGLWKSVITVADYDSSSTLVGDDKDTKGARVDDLEIGIMPSKGGTISTSIEKSRGGIAKSTKSATVLGVNRPFFYIDITSALESALANSGDDPFKTA</sequence>
<feature type="transmembrane region" description="Helical" evidence="5">
    <location>
        <begin position="139"/>
        <end position="158"/>
    </location>
</feature>
<dbReference type="PROSITE" id="PS01130">
    <property type="entry name" value="SLC26A"/>
    <property type="match status" value="1"/>
</dbReference>
<dbReference type="EMBL" id="MU251475">
    <property type="protein sequence ID" value="KAG9234090.1"/>
    <property type="molecule type" value="Genomic_DNA"/>
</dbReference>
<keyword evidence="3 5" id="KW-1133">Transmembrane helix</keyword>
<evidence type="ECO:0000256" key="2">
    <source>
        <dbReference type="ARBA" id="ARBA00022692"/>
    </source>
</evidence>
<comment type="caution">
    <text evidence="7">The sequence shown here is derived from an EMBL/GenBank/DDBJ whole genome shotgun (WGS) entry which is preliminary data.</text>
</comment>
<evidence type="ECO:0000259" key="6">
    <source>
        <dbReference type="PROSITE" id="PS50801"/>
    </source>
</evidence>
<evidence type="ECO:0000256" key="3">
    <source>
        <dbReference type="ARBA" id="ARBA00022989"/>
    </source>
</evidence>
<feature type="transmembrane region" description="Helical" evidence="5">
    <location>
        <begin position="170"/>
        <end position="190"/>
    </location>
</feature>
<comment type="subcellular location">
    <subcellularLocation>
        <location evidence="1">Membrane</location>
        <topology evidence="1">Multi-pass membrane protein</topology>
    </subcellularLocation>
</comment>
<keyword evidence="2 5" id="KW-0812">Transmembrane</keyword>
<dbReference type="CDD" id="cd07042">
    <property type="entry name" value="STAS_SulP_like_sulfate_transporter"/>
    <property type="match status" value="1"/>
</dbReference>
<dbReference type="GO" id="GO:0008271">
    <property type="term" value="F:secondary active sulfate transmembrane transporter activity"/>
    <property type="evidence" value="ECO:0007669"/>
    <property type="project" value="InterPro"/>
</dbReference>
<accession>A0A9P8C5C3</accession>
<protein>
    <submittedName>
        <fullName evidence="7">Sulfate permease 2</fullName>
    </submittedName>
</protein>
<feature type="transmembrane region" description="Helical" evidence="5">
    <location>
        <begin position="91"/>
        <end position="111"/>
    </location>
</feature>
<dbReference type="GO" id="GO:0016020">
    <property type="term" value="C:membrane"/>
    <property type="evidence" value="ECO:0007669"/>
    <property type="project" value="UniProtKB-SubCell"/>
</dbReference>
<dbReference type="NCBIfam" id="TIGR00815">
    <property type="entry name" value="sulP"/>
    <property type="match status" value="1"/>
</dbReference>
<feature type="transmembrane region" description="Helical" evidence="5">
    <location>
        <begin position="282"/>
        <end position="304"/>
    </location>
</feature>
<dbReference type="PROSITE" id="PS50801">
    <property type="entry name" value="STAS"/>
    <property type="match status" value="1"/>
</dbReference>
<dbReference type="Gene3D" id="3.30.750.24">
    <property type="entry name" value="STAS domain"/>
    <property type="match status" value="1"/>
</dbReference>
<dbReference type="InterPro" id="IPR001902">
    <property type="entry name" value="SLC26A/SulP_fam"/>
</dbReference>
<name>A0A9P8C5C3_9HELO</name>
<dbReference type="Proteomes" id="UP000824998">
    <property type="component" value="Unassembled WGS sequence"/>
</dbReference>
<keyword evidence="8" id="KW-1185">Reference proteome</keyword>
<feature type="transmembrane region" description="Helical" evidence="5">
    <location>
        <begin position="490"/>
        <end position="507"/>
    </location>
</feature>
<proteinExistence type="predicted"/>
<dbReference type="InterPro" id="IPR018045">
    <property type="entry name" value="S04_transporter_CS"/>
</dbReference>
<dbReference type="InterPro" id="IPR002645">
    <property type="entry name" value="STAS_dom"/>
</dbReference>
<organism evidence="7 8">
    <name type="scientific">Amylocarpus encephaloides</name>
    <dbReference type="NCBI Taxonomy" id="45428"/>
    <lineage>
        <taxon>Eukaryota</taxon>
        <taxon>Fungi</taxon>
        <taxon>Dikarya</taxon>
        <taxon>Ascomycota</taxon>
        <taxon>Pezizomycotina</taxon>
        <taxon>Leotiomycetes</taxon>
        <taxon>Helotiales</taxon>
        <taxon>Helotiales incertae sedis</taxon>
        <taxon>Amylocarpus</taxon>
    </lineage>
</organism>
<dbReference type="AlphaFoldDB" id="A0A9P8C5C3"/>
<reference evidence="7" key="1">
    <citation type="journal article" date="2021" name="IMA Fungus">
        <title>Genomic characterization of three marine fungi, including Emericellopsis atlantica sp. nov. with signatures of a generalist lifestyle and marine biomass degradation.</title>
        <authorList>
            <person name="Hagestad O.C."/>
            <person name="Hou L."/>
            <person name="Andersen J.H."/>
            <person name="Hansen E.H."/>
            <person name="Altermark B."/>
            <person name="Li C."/>
            <person name="Kuhnert E."/>
            <person name="Cox R.J."/>
            <person name="Crous P.W."/>
            <person name="Spatafora J.W."/>
            <person name="Lail K."/>
            <person name="Amirebrahimi M."/>
            <person name="Lipzen A."/>
            <person name="Pangilinan J."/>
            <person name="Andreopoulos W."/>
            <person name="Hayes R.D."/>
            <person name="Ng V."/>
            <person name="Grigoriev I.V."/>
            <person name="Jackson S.A."/>
            <person name="Sutton T.D.S."/>
            <person name="Dobson A.D.W."/>
            <person name="Rama T."/>
        </authorList>
    </citation>
    <scope>NUCLEOTIDE SEQUENCE</scope>
    <source>
        <strain evidence="7">TRa018bII</strain>
    </source>
</reference>
<dbReference type="InterPro" id="IPR036513">
    <property type="entry name" value="STAS_dom_sf"/>
</dbReference>
<feature type="transmembrane region" description="Helical" evidence="5">
    <location>
        <begin position="118"/>
        <end position="133"/>
    </location>
</feature>
<evidence type="ECO:0000313" key="7">
    <source>
        <dbReference type="EMBL" id="KAG9234090.1"/>
    </source>
</evidence>
<gene>
    <name evidence="7" type="ORF">BJ875DRAFT_25631</name>
</gene>
<evidence type="ECO:0000313" key="8">
    <source>
        <dbReference type="Proteomes" id="UP000824998"/>
    </source>
</evidence>
<feature type="transmembrane region" description="Helical" evidence="5">
    <location>
        <begin position="409"/>
        <end position="428"/>
    </location>
</feature>
<dbReference type="FunFam" id="3.30.750.24:FF:000024">
    <property type="entry name" value="Sulfate permease 2"/>
    <property type="match status" value="1"/>
</dbReference>
<feature type="transmembrane region" description="Helical" evidence="5">
    <location>
        <begin position="339"/>
        <end position="358"/>
    </location>
</feature>